<feature type="compositionally biased region" description="Polar residues" evidence="1">
    <location>
        <begin position="159"/>
        <end position="168"/>
    </location>
</feature>
<feature type="compositionally biased region" description="Basic and acidic residues" evidence="1">
    <location>
        <begin position="503"/>
        <end position="532"/>
    </location>
</feature>
<organism evidence="3 4">
    <name type="scientific">Ceratopteris richardii</name>
    <name type="common">Triangle waterfern</name>
    <dbReference type="NCBI Taxonomy" id="49495"/>
    <lineage>
        <taxon>Eukaryota</taxon>
        <taxon>Viridiplantae</taxon>
        <taxon>Streptophyta</taxon>
        <taxon>Embryophyta</taxon>
        <taxon>Tracheophyta</taxon>
        <taxon>Polypodiopsida</taxon>
        <taxon>Polypodiidae</taxon>
        <taxon>Polypodiales</taxon>
        <taxon>Pteridineae</taxon>
        <taxon>Pteridaceae</taxon>
        <taxon>Parkerioideae</taxon>
        <taxon>Ceratopteris</taxon>
    </lineage>
</organism>
<feature type="compositionally biased region" description="Basic residues" evidence="1">
    <location>
        <begin position="141"/>
        <end position="150"/>
    </location>
</feature>
<dbReference type="OMA" id="CYDCKNP"/>
<dbReference type="SUPFAM" id="SSF56399">
    <property type="entry name" value="ADP-ribosylation"/>
    <property type="match status" value="1"/>
</dbReference>
<protein>
    <recommendedName>
        <fullName evidence="2">C2H2-type domain-containing protein</fullName>
    </recommendedName>
</protein>
<reference evidence="3" key="1">
    <citation type="submission" date="2021-08" db="EMBL/GenBank/DDBJ databases">
        <title>WGS assembly of Ceratopteris richardii.</title>
        <authorList>
            <person name="Marchant D.B."/>
            <person name="Chen G."/>
            <person name="Jenkins J."/>
            <person name="Shu S."/>
            <person name="Leebens-Mack J."/>
            <person name="Grimwood J."/>
            <person name="Schmutz J."/>
            <person name="Soltis P."/>
            <person name="Soltis D."/>
            <person name="Chen Z.-H."/>
        </authorList>
    </citation>
    <scope>NUCLEOTIDE SEQUENCE</scope>
    <source>
        <strain evidence="3">Whitten #5841</strain>
        <tissue evidence="3">Leaf</tissue>
    </source>
</reference>
<evidence type="ECO:0000313" key="3">
    <source>
        <dbReference type="EMBL" id="KAH7277387.1"/>
    </source>
</evidence>
<dbReference type="PANTHER" id="PTHR31681">
    <property type="entry name" value="C2H2-LIKE ZINC FINGER PROTEIN"/>
    <property type="match status" value="1"/>
</dbReference>
<feature type="region of interest" description="Disordered" evidence="1">
    <location>
        <begin position="554"/>
        <end position="586"/>
    </location>
</feature>
<gene>
    <name evidence="3" type="ORF">KP509_39G048600</name>
</gene>
<dbReference type="InterPro" id="IPR013087">
    <property type="entry name" value="Znf_C2H2_type"/>
</dbReference>
<feature type="region of interest" description="Disordered" evidence="1">
    <location>
        <begin position="72"/>
        <end position="91"/>
    </location>
</feature>
<dbReference type="OrthoDB" id="9514740at2759"/>
<comment type="caution">
    <text evidence="3">The sequence shown here is derived from an EMBL/GenBank/DDBJ whole genome shotgun (WGS) entry which is preliminary data.</text>
</comment>
<dbReference type="AlphaFoldDB" id="A0A8T2Q0D2"/>
<feature type="region of interest" description="Disordered" evidence="1">
    <location>
        <begin position="471"/>
        <end position="490"/>
    </location>
</feature>
<dbReference type="Proteomes" id="UP000825935">
    <property type="component" value="Chromosome 39"/>
</dbReference>
<dbReference type="EMBL" id="CM035444">
    <property type="protein sequence ID" value="KAH7277387.1"/>
    <property type="molecule type" value="Genomic_DNA"/>
</dbReference>
<dbReference type="PANTHER" id="PTHR31681:SF3">
    <property type="entry name" value="OS04G0690100 PROTEIN"/>
    <property type="match status" value="1"/>
</dbReference>
<accession>A0A8T2Q0D2</accession>
<evidence type="ECO:0000256" key="1">
    <source>
        <dbReference type="SAM" id="MobiDB-lite"/>
    </source>
</evidence>
<feature type="region of interest" description="Disordered" evidence="1">
    <location>
        <begin position="501"/>
        <end position="532"/>
    </location>
</feature>
<dbReference type="PROSITE" id="PS00028">
    <property type="entry name" value="ZINC_FINGER_C2H2_1"/>
    <property type="match status" value="1"/>
</dbReference>
<dbReference type="Gene3D" id="3.90.228.10">
    <property type="match status" value="1"/>
</dbReference>
<proteinExistence type="predicted"/>
<feature type="compositionally biased region" description="Basic and acidic residues" evidence="1">
    <location>
        <begin position="472"/>
        <end position="483"/>
    </location>
</feature>
<name>A0A8T2Q0D2_CERRI</name>
<feature type="region of interest" description="Disordered" evidence="1">
    <location>
        <begin position="140"/>
        <end position="173"/>
    </location>
</feature>
<evidence type="ECO:0000313" key="4">
    <source>
        <dbReference type="Proteomes" id="UP000825935"/>
    </source>
</evidence>
<evidence type="ECO:0000259" key="2">
    <source>
        <dbReference type="PROSITE" id="PS00028"/>
    </source>
</evidence>
<sequence>MPTSWLSWKRPLVCKTQPGEVHDPKALNADYGCSRSAKVDAAAVFVSRRVYMRSGCSRSIANLKDVINSSRRIDGSSRAPGMPNFSPKSVESNDFVQSISHETLVHEHGCDAHKHYNHGLNQKYSPLNGKLISLDDIVASHHPHPHQHSSHRSDGTAEAAQNTGSGSFYGTPLHPSLLRRASAQCPATPVHHSQYNAPAKGSSFRKLSGCYDCKNPAVSLVVYKASSHRNSTAGSMHDPSQKDSDEGTQGSLNSATALKSAVCQRCGETFPKFEALEQHHLLKHAVAELPVGDSSRNVVEIIFRTSWLRLTDQPPSTMALSEGTQLRIERVLKVNNLARTLARFEDYREGVKIRASKLPKKHPRCLADGNELLRFYAARLECDLLQTSTSQGVGERESGSSAGPMAVSTAAACGSSTCSICRIIRMGFPKMRGPDGVPKGILTTATSGRAHQLLMQSYDALASARCSTGEAAADRRQLSDQHKISAPGSGAMCGAQLLQTARGEGDVSARSNRHDDGSHRRRGGGSERRDEQINYGSLRAMLVCRVIAGRVLKPPATSTTSTPQTPPHSGDLGPPSAGFDSIAGGEMQGATNGSIASAAAVGMNMGLHSRFEELTVFNPRAILPCFVVLYRC</sequence>
<keyword evidence="4" id="KW-1185">Reference proteome</keyword>
<feature type="region of interest" description="Disordered" evidence="1">
    <location>
        <begin position="230"/>
        <end position="251"/>
    </location>
</feature>
<feature type="domain" description="C2H2-type" evidence="2">
    <location>
        <begin position="263"/>
        <end position="284"/>
    </location>
</feature>
<feature type="compositionally biased region" description="Low complexity" evidence="1">
    <location>
        <begin position="554"/>
        <end position="563"/>
    </location>
</feature>